<dbReference type="PRINTS" id="PR00455">
    <property type="entry name" value="HTHTETR"/>
</dbReference>
<feature type="DNA-binding region" description="H-T-H motif" evidence="2">
    <location>
        <begin position="40"/>
        <end position="59"/>
    </location>
</feature>
<gene>
    <name evidence="5" type="ORF">SAMN06265360_105176</name>
</gene>
<organism evidence="5 6">
    <name type="scientific">Haloechinothrix alba</name>
    <dbReference type="NCBI Taxonomy" id="664784"/>
    <lineage>
        <taxon>Bacteria</taxon>
        <taxon>Bacillati</taxon>
        <taxon>Actinomycetota</taxon>
        <taxon>Actinomycetes</taxon>
        <taxon>Pseudonocardiales</taxon>
        <taxon>Pseudonocardiaceae</taxon>
        <taxon>Haloechinothrix</taxon>
    </lineage>
</organism>
<proteinExistence type="predicted"/>
<dbReference type="Pfam" id="PF00440">
    <property type="entry name" value="TetR_N"/>
    <property type="match status" value="1"/>
</dbReference>
<feature type="region of interest" description="Disordered" evidence="3">
    <location>
        <begin position="1"/>
        <end position="20"/>
    </location>
</feature>
<evidence type="ECO:0000256" key="3">
    <source>
        <dbReference type="SAM" id="MobiDB-lite"/>
    </source>
</evidence>
<reference evidence="5 6" key="1">
    <citation type="submission" date="2017-06" db="EMBL/GenBank/DDBJ databases">
        <authorList>
            <person name="Kim H.J."/>
            <person name="Triplett B.A."/>
        </authorList>
    </citation>
    <scope>NUCLEOTIDE SEQUENCE [LARGE SCALE GENOMIC DNA]</scope>
    <source>
        <strain evidence="5 6">DSM 45207</strain>
    </source>
</reference>
<dbReference type="AlphaFoldDB" id="A0A238W6R7"/>
<dbReference type="GO" id="GO:0003700">
    <property type="term" value="F:DNA-binding transcription factor activity"/>
    <property type="evidence" value="ECO:0007669"/>
    <property type="project" value="TreeGrafter"/>
</dbReference>
<keyword evidence="1 2" id="KW-0238">DNA-binding</keyword>
<dbReference type="PANTHER" id="PTHR30055:SF235">
    <property type="entry name" value="TRANSCRIPTIONAL REGULATORY PROTEIN"/>
    <property type="match status" value="1"/>
</dbReference>
<accession>A0A238W6R7</accession>
<evidence type="ECO:0000259" key="4">
    <source>
        <dbReference type="PROSITE" id="PS50977"/>
    </source>
</evidence>
<dbReference type="SUPFAM" id="SSF46689">
    <property type="entry name" value="Homeodomain-like"/>
    <property type="match status" value="1"/>
</dbReference>
<dbReference type="PANTHER" id="PTHR30055">
    <property type="entry name" value="HTH-TYPE TRANSCRIPTIONAL REGULATOR RUTR"/>
    <property type="match status" value="1"/>
</dbReference>
<dbReference type="InterPro" id="IPR050109">
    <property type="entry name" value="HTH-type_TetR-like_transc_reg"/>
</dbReference>
<dbReference type="EMBL" id="FZNW01000005">
    <property type="protein sequence ID" value="SNR42246.1"/>
    <property type="molecule type" value="Genomic_DNA"/>
</dbReference>
<dbReference type="GO" id="GO:0000976">
    <property type="term" value="F:transcription cis-regulatory region binding"/>
    <property type="evidence" value="ECO:0007669"/>
    <property type="project" value="TreeGrafter"/>
</dbReference>
<feature type="compositionally biased region" description="Basic residues" evidence="3">
    <location>
        <begin position="1"/>
        <end position="12"/>
    </location>
</feature>
<dbReference type="InterPro" id="IPR041678">
    <property type="entry name" value="TetR_C_16"/>
</dbReference>
<dbReference type="InterPro" id="IPR001647">
    <property type="entry name" value="HTH_TetR"/>
</dbReference>
<dbReference type="OrthoDB" id="3210235at2"/>
<dbReference type="PROSITE" id="PS01081">
    <property type="entry name" value="HTH_TETR_1"/>
    <property type="match status" value="1"/>
</dbReference>
<dbReference type="Gene3D" id="1.10.10.60">
    <property type="entry name" value="Homeodomain-like"/>
    <property type="match status" value="1"/>
</dbReference>
<dbReference type="Proteomes" id="UP000198348">
    <property type="component" value="Unassembled WGS sequence"/>
</dbReference>
<dbReference type="PROSITE" id="PS50977">
    <property type="entry name" value="HTH_TETR_2"/>
    <property type="match status" value="1"/>
</dbReference>
<dbReference type="SUPFAM" id="SSF48498">
    <property type="entry name" value="Tetracyclin repressor-like, C-terminal domain"/>
    <property type="match status" value="1"/>
</dbReference>
<dbReference type="InterPro" id="IPR036271">
    <property type="entry name" value="Tet_transcr_reg_TetR-rel_C_sf"/>
</dbReference>
<evidence type="ECO:0000313" key="6">
    <source>
        <dbReference type="Proteomes" id="UP000198348"/>
    </source>
</evidence>
<evidence type="ECO:0000256" key="2">
    <source>
        <dbReference type="PROSITE-ProRule" id="PRU00335"/>
    </source>
</evidence>
<protein>
    <submittedName>
        <fullName evidence="5">Transcriptional regulator, TetR family</fullName>
    </submittedName>
</protein>
<dbReference type="Pfam" id="PF17920">
    <property type="entry name" value="TetR_C_16"/>
    <property type="match status" value="1"/>
</dbReference>
<dbReference type="Gene3D" id="1.10.357.10">
    <property type="entry name" value="Tetracycline Repressor, domain 2"/>
    <property type="match status" value="1"/>
</dbReference>
<evidence type="ECO:0000256" key="1">
    <source>
        <dbReference type="ARBA" id="ARBA00023125"/>
    </source>
</evidence>
<name>A0A238W6R7_9PSEU</name>
<dbReference type="InterPro" id="IPR009057">
    <property type="entry name" value="Homeodomain-like_sf"/>
</dbReference>
<evidence type="ECO:0000313" key="5">
    <source>
        <dbReference type="EMBL" id="SNR42246.1"/>
    </source>
</evidence>
<feature type="domain" description="HTH tetR-type" evidence="4">
    <location>
        <begin position="17"/>
        <end position="77"/>
    </location>
</feature>
<keyword evidence="6" id="KW-1185">Reference proteome</keyword>
<dbReference type="InterPro" id="IPR023772">
    <property type="entry name" value="DNA-bd_HTH_TetR-type_CS"/>
</dbReference>
<dbReference type="RefSeq" id="WP_089300492.1">
    <property type="nucleotide sequence ID" value="NZ_FZNW01000005.1"/>
</dbReference>
<sequence length="198" mass="21610">MTAPHQRGRSGRRPGSPDTRSQILEAARTEFAERGYESGSMRGIATRAGVNAALLHHYFGNKEQLFVAAVELPFDPDDVAAAMASVPQERRGEQLVRTFFGIWDEPSRREPMLALLRSAMAHESAAALLRQFGTRVMVPRVTPSVQGPDAELHAEAAVSHLLGLALLRYVLQVEPLASTPLDELVALAGPVVQRYFDG</sequence>